<dbReference type="InterPro" id="IPR000847">
    <property type="entry name" value="LysR_HTH_N"/>
</dbReference>
<name>A0A6I1EN17_9BURK</name>
<dbReference type="AlphaFoldDB" id="A0A6I1EN17"/>
<dbReference type="InterPro" id="IPR050389">
    <property type="entry name" value="LysR-type_TF"/>
</dbReference>
<evidence type="ECO:0000256" key="3">
    <source>
        <dbReference type="ARBA" id="ARBA00023125"/>
    </source>
</evidence>
<comment type="similarity">
    <text evidence="1">Belongs to the LysR transcriptional regulatory family.</text>
</comment>
<proteinExistence type="inferred from homology"/>
<dbReference type="GO" id="GO:0003700">
    <property type="term" value="F:DNA-binding transcription factor activity"/>
    <property type="evidence" value="ECO:0007669"/>
    <property type="project" value="InterPro"/>
</dbReference>
<dbReference type="Proteomes" id="UP000430564">
    <property type="component" value="Unassembled WGS sequence"/>
</dbReference>
<feature type="domain" description="HTH lysR-type" evidence="5">
    <location>
        <begin position="7"/>
        <end position="64"/>
    </location>
</feature>
<dbReference type="Pfam" id="PF00126">
    <property type="entry name" value="HTH_1"/>
    <property type="match status" value="1"/>
</dbReference>
<dbReference type="CDD" id="cd08417">
    <property type="entry name" value="PBP2_Nitroaromatics_like"/>
    <property type="match status" value="1"/>
</dbReference>
<protein>
    <submittedName>
        <fullName evidence="6">LysR family transcriptional regulator</fullName>
    </submittedName>
</protein>
<reference evidence="6 7" key="1">
    <citation type="submission" date="2019-10" db="EMBL/GenBank/DDBJ databases">
        <title>Genome diversity of Sutterella seckii.</title>
        <authorList>
            <person name="Chaplin A.V."/>
            <person name="Sokolova S.R."/>
            <person name="Mosin K.A."/>
            <person name="Ivanova E.L."/>
            <person name="Kochetkova T.O."/>
            <person name="Goltsov A.Y."/>
            <person name="Trofimov D.Y."/>
            <person name="Efimov B.A."/>
        </authorList>
    </citation>
    <scope>NUCLEOTIDE SEQUENCE [LARGE SCALE GENOMIC DNA]</scope>
    <source>
        <strain evidence="6 7">ASD393</strain>
    </source>
</reference>
<dbReference type="PANTHER" id="PTHR30118">
    <property type="entry name" value="HTH-TYPE TRANSCRIPTIONAL REGULATOR LEUO-RELATED"/>
    <property type="match status" value="1"/>
</dbReference>
<dbReference type="RefSeq" id="WP_152158695.1">
    <property type="nucleotide sequence ID" value="NZ_WEHX01000062.1"/>
</dbReference>
<dbReference type="OrthoDB" id="8583877at2"/>
<dbReference type="PROSITE" id="PS50931">
    <property type="entry name" value="HTH_LYSR"/>
    <property type="match status" value="1"/>
</dbReference>
<comment type="caution">
    <text evidence="6">The sequence shown here is derived from an EMBL/GenBank/DDBJ whole genome shotgun (WGS) entry which is preliminary data.</text>
</comment>
<organism evidence="6 7">
    <name type="scientific">Sutterella seckii</name>
    <dbReference type="NCBI Taxonomy" id="1944635"/>
    <lineage>
        <taxon>Bacteria</taxon>
        <taxon>Pseudomonadati</taxon>
        <taxon>Pseudomonadota</taxon>
        <taxon>Betaproteobacteria</taxon>
        <taxon>Burkholderiales</taxon>
        <taxon>Sutterellaceae</taxon>
        <taxon>Sutterella</taxon>
    </lineage>
</organism>
<evidence type="ECO:0000259" key="5">
    <source>
        <dbReference type="PROSITE" id="PS50931"/>
    </source>
</evidence>
<dbReference type="Gene3D" id="1.10.10.10">
    <property type="entry name" value="Winged helix-like DNA-binding domain superfamily/Winged helix DNA-binding domain"/>
    <property type="match status" value="1"/>
</dbReference>
<dbReference type="InterPro" id="IPR036390">
    <property type="entry name" value="WH_DNA-bd_sf"/>
</dbReference>
<dbReference type="InterPro" id="IPR005119">
    <property type="entry name" value="LysR_subst-bd"/>
</dbReference>
<dbReference type="PANTHER" id="PTHR30118:SF15">
    <property type="entry name" value="TRANSCRIPTIONAL REGULATORY PROTEIN"/>
    <property type="match status" value="1"/>
</dbReference>
<accession>A0A6I1EN17</accession>
<evidence type="ECO:0000256" key="1">
    <source>
        <dbReference type="ARBA" id="ARBA00009437"/>
    </source>
</evidence>
<dbReference type="SUPFAM" id="SSF53850">
    <property type="entry name" value="Periplasmic binding protein-like II"/>
    <property type="match status" value="1"/>
</dbReference>
<evidence type="ECO:0000313" key="7">
    <source>
        <dbReference type="Proteomes" id="UP000430564"/>
    </source>
</evidence>
<dbReference type="Gene3D" id="3.40.190.10">
    <property type="entry name" value="Periplasmic binding protein-like II"/>
    <property type="match status" value="2"/>
</dbReference>
<dbReference type="InterPro" id="IPR037402">
    <property type="entry name" value="YidZ_PBP2"/>
</dbReference>
<evidence type="ECO:0000256" key="4">
    <source>
        <dbReference type="ARBA" id="ARBA00023163"/>
    </source>
</evidence>
<keyword evidence="4" id="KW-0804">Transcription</keyword>
<dbReference type="Pfam" id="PF03466">
    <property type="entry name" value="LysR_substrate"/>
    <property type="match status" value="1"/>
</dbReference>
<sequence>MQKSTSIDTYALEFFLSLMETRSLAASADDFAVSSATAQRMLQKLRAHFADPLFTREGFAMRPTAKAERIAVKLRPLLAGLRRLGRDAEEDYSTRRETLRFAAYDNACASIFASLFPRLMARAPNLTLQFLQADERMFELLRAGDLDFVIYARQGLSPDLRSAALLTTPYVWVARKSHPLEAKARKNGFISPADAESFPQVIANAQPDRRRTPNGPAEGWFQPKHGRAPVLHLPFFLAAPYFLEGSDALCVLPRALAELALDPGRFSLLPAPANAPTLTMRLAWHKRTDEDPYFQWVRGLFEVLLREREAQHPAFARALSKSLTQKGGLSREETGTAGAGTD</sequence>
<gene>
    <name evidence="6" type="ORF">GBM95_08450</name>
</gene>
<dbReference type="EMBL" id="WEHX01000062">
    <property type="protein sequence ID" value="KAB7657050.1"/>
    <property type="molecule type" value="Genomic_DNA"/>
</dbReference>
<keyword evidence="2" id="KW-0805">Transcription regulation</keyword>
<keyword evidence="3" id="KW-0238">DNA-binding</keyword>
<dbReference type="GO" id="GO:0003677">
    <property type="term" value="F:DNA binding"/>
    <property type="evidence" value="ECO:0007669"/>
    <property type="project" value="UniProtKB-KW"/>
</dbReference>
<evidence type="ECO:0000256" key="2">
    <source>
        <dbReference type="ARBA" id="ARBA00023015"/>
    </source>
</evidence>
<dbReference type="InterPro" id="IPR036388">
    <property type="entry name" value="WH-like_DNA-bd_sf"/>
</dbReference>
<evidence type="ECO:0000313" key="6">
    <source>
        <dbReference type="EMBL" id="KAB7657050.1"/>
    </source>
</evidence>
<dbReference type="SUPFAM" id="SSF46785">
    <property type="entry name" value="Winged helix' DNA-binding domain"/>
    <property type="match status" value="1"/>
</dbReference>